<dbReference type="PANTHER" id="PTHR13484:SF0">
    <property type="entry name" value="PRE-MRNA 3'-END-PROCESSING FACTOR FIP1"/>
    <property type="match status" value="1"/>
</dbReference>
<feature type="region of interest" description="Disordered" evidence="2">
    <location>
        <begin position="228"/>
        <end position="249"/>
    </location>
</feature>
<dbReference type="InterPro" id="IPR051187">
    <property type="entry name" value="Pre-mRNA_3'-end_processing_reg"/>
</dbReference>
<dbReference type="OrthoDB" id="7387101at2"/>
<feature type="compositionally biased region" description="Polar residues" evidence="2">
    <location>
        <begin position="577"/>
        <end position="586"/>
    </location>
</feature>
<dbReference type="InterPro" id="IPR025295">
    <property type="entry name" value="eCIS_core_dom"/>
</dbReference>
<accession>A0A285CRP0</accession>
<feature type="region of interest" description="Disordered" evidence="2">
    <location>
        <begin position="266"/>
        <end position="561"/>
    </location>
</feature>
<keyword evidence="1" id="KW-0175">Coiled coil</keyword>
<feature type="compositionally biased region" description="Pro residues" evidence="2">
    <location>
        <begin position="453"/>
        <end position="470"/>
    </location>
</feature>
<feature type="compositionally biased region" description="Low complexity" evidence="2">
    <location>
        <begin position="540"/>
        <end position="553"/>
    </location>
</feature>
<feature type="region of interest" description="Disordered" evidence="2">
    <location>
        <begin position="1179"/>
        <end position="1213"/>
    </location>
</feature>
<feature type="compositionally biased region" description="Low complexity" evidence="2">
    <location>
        <begin position="471"/>
        <end position="483"/>
    </location>
</feature>
<feature type="region of interest" description="Disordered" evidence="2">
    <location>
        <begin position="573"/>
        <end position="598"/>
    </location>
</feature>
<feature type="compositionally biased region" description="Basic and acidic residues" evidence="2">
    <location>
        <begin position="506"/>
        <end position="534"/>
    </location>
</feature>
<keyword evidence="5" id="KW-1185">Reference proteome</keyword>
<dbReference type="Pfam" id="PF13699">
    <property type="entry name" value="eCIS_core"/>
    <property type="match status" value="1"/>
</dbReference>
<evidence type="ECO:0000256" key="1">
    <source>
        <dbReference type="SAM" id="Coils"/>
    </source>
</evidence>
<dbReference type="PANTHER" id="PTHR13484">
    <property type="entry name" value="FIP1-LIKE 1 PROTEIN"/>
    <property type="match status" value="1"/>
</dbReference>
<feature type="coiled-coil region" evidence="1">
    <location>
        <begin position="743"/>
        <end position="803"/>
    </location>
</feature>
<evidence type="ECO:0000313" key="5">
    <source>
        <dbReference type="Proteomes" id="UP000219467"/>
    </source>
</evidence>
<evidence type="ECO:0000256" key="2">
    <source>
        <dbReference type="SAM" id="MobiDB-lite"/>
    </source>
</evidence>
<feature type="region of interest" description="Disordered" evidence="2">
    <location>
        <begin position="1368"/>
        <end position="1395"/>
    </location>
</feature>
<protein>
    <submittedName>
        <fullName evidence="4">Uncharacterized protein DUF4157</fullName>
    </submittedName>
</protein>
<feature type="compositionally biased region" description="Low complexity" evidence="2">
    <location>
        <begin position="266"/>
        <end position="276"/>
    </location>
</feature>
<feature type="compositionally biased region" description="Basic and acidic residues" evidence="2">
    <location>
        <begin position="587"/>
        <end position="598"/>
    </location>
</feature>
<feature type="domain" description="eCIS core" evidence="3">
    <location>
        <begin position="48"/>
        <end position="125"/>
    </location>
</feature>
<feature type="compositionally biased region" description="Gly residues" evidence="2">
    <location>
        <begin position="309"/>
        <end position="318"/>
    </location>
</feature>
<gene>
    <name evidence="4" type="ORF">SAMN05878503_105158</name>
</gene>
<dbReference type="EMBL" id="OAOQ01000005">
    <property type="protein sequence ID" value="SNX70249.1"/>
    <property type="molecule type" value="Genomic_DNA"/>
</dbReference>
<dbReference type="RefSeq" id="WP_097030241.1">
    <property type="nucleotide sequence ID" value="NZ_OAOQ01000005.1"/>
</dbReference>
<feature type="region of interest" description="Disordered" evidence="2">
    <location>
        <begin position="1012"/>
        <end position="1089"/>
    </location>
</feature>
<feature type="compositionally biased region" description="Polar residues" evidence="2">
    <location>
        <begin position="1192"/>
        <end position="1210"/>
    </location>
</feature>
<sequence length="1454" mass="153353">MKAAPVATTAAPTPAAAAPARIAGPAPVTAEVGGALGTIRRGLTGGSPLPMPLRSRMEAGFGAGFGDVRIHSGGAAGAAAASLGAEAFASGNSIAFAPGLYRPGTTAGDALIAHELAHVVQQRRTGAGGAVQMHQALSSPGEAAEVAADRAAATVLAGGRATVGTGGLSLRDRILRRARPGAGSLAVSPALSQAPAQPGAVAPGSGPVLTPVMTARVSPAGGEVTGLGRAMPAAAPKGPDEAQVAQGANAAEGAAPASVMVAGTTAGAAAPAASPARAERRDRPPRDRAEAEDRRAEPAPEAEAERPRGGGGGGGGARRFGRNLGDRGAAAAEEARARLDRHATALGTHEGAGTRIDAARAAAEPPATAAEADGQRTQAGQLAEAEVPTPDAAAAQARAASGLAAVAPTTIEELDDFSGPAGAGTRDGLARTLAEDAARQADPVRQAMAGLSSPPPGAAPDPAVPQPEPLAAPDTAAPALGAATPPPVPDASLDASEFREDADETLAGHDVDDRTLQRAEEGPLRAIGDDKSELDAAVDSATTEARSTEARATGVASATLSAAEGEAETAMIGGRQTGQQAVSAEQDSARSSEETGERTLVEQIETTYSTAETAVNDRLGRLQTDAVEAFRDQQGARLDTFAADVRADLEAFKSRRYTGARGLYYRARDWVLSINSLPEVRDLYQRHRASYIADIDAMIATLKTGIEQSVTECRQILADARTRIDTLAEENRGSLDDAARAALDRARQGFDRMEARIEASRRAALQALDRERDRAIAEMDARLEEIRAENAGLVDRIAAAIRALAALLGQFLGLMTRITRMGIGAFLSAAASQAREGVQNHLWEQLKEAFKEWIFSKVPGLQLLLALPPNWVEMLAAMATSMIGLFVENLPAMLPAIGVAAMIWLATQLAVKLIPGAGAIMAVIDAIRAAWSLVQSLFSAATAFFQYVMTVAQPGNGAVSFARALAHGIVAAVDMVLTFLGVDALIRRVAGAILRPFGRIVQRIQTRFRQWSERRRARRGDRPGHRRERDGGRDGEDSHRRRRAEAEARRRDRDDDRRGPARGADRNRRGDTPEARRRREREDRERRDRERLARAVRELPGRIRPLLRRGVPGLLLRARLAIWRVQYRLSALEIDRTGSGFRIEARVNPGQVVVGGITFERDELLIEIRRIAQQVARDPRVAAASREIRGGQTRSQTAAQRRSGSDTLNTPVGERTNIAGLHNVNVTAPRRRHGQVEDVTIGGAGTFRRTQQHGTARNQTISGVSGTALDYDEAQGVIGQRPRHFAEALRRIGQRTGGPVPGTDMAAAAEHVGIRFQEAQRSPAMLAHMPFEQMQLAAGQTDAAIRNHPAYGEESTRRMAAVDRNLAQRAGLDPDNPDWSQADTSRLGGRQARGSTARQIERECAYIAAAVAARGLMFNSRSEALTELRRIVFEHFSMGVQSLDGPIALGPGGD</sequence>
<feature type="compositionally biased region" description="Low complexity" evidence="2">
    <location>
        <begin position="383"/>
        <end position="407"/>
    </location>
</feature>
<evidence type="ECO:0000313" key="4">
    <source>
        <dbReference type="EMBL" id="SNX70249.1"/>
    </source>
</evidence>
<feature type="compositionally biased region" description="Low complexity" evidence="2">
    <location>
        <begin position="351"/>
        <end position="372"/>
    </location>
</feature>
<feature type="compositionally biased region" description="Basic and acidic residues" evidence="2">
    <location>
        <begin position="277"/>
        <end position="308"/>
    </location>
</feature>
<organism evidence="4 5">
    <name type="scientific">Cereibacter ovatus</name>
    <dbReference type="NCBI Taxonomy" id="439529"/>
    <lineage>
        <taxon>Bacteria</taxon>
        <taxon>Pseudomonadati</taxon>
        <taxon>Pseudomonadota</taxon>
        <taxon>Alphaproteobacteria</taxon>
        <taxon>Rhodobacterales</taxon>
        <taxon>Paracoccaceae</taxon>
        <taxon>Cereibacter</taxon>
    </lineage>
</organism>
<name>A0A285CRP0_9RHOB</name>
<reference evidence="5" key="1">
    <citation type="submission" date="2017-08" db="EMBL/GenBank/DDBJ databases">
        <authorList>
            <person name="Varghese N."/>
            <person name="Submissions S."/>
        </authorList>
    </citation>
    <scope>NUCLEOTIDE SEQUENCE [LARGE SCALE GENOMIC DNA]</scope>
    <source>
        <strain evidence="5">JA234</strain>
    </source>
</reference>
<evidence type="ECO:0000259" key="3">
    <source>
        <dbReference type="Pfam" id="PF13699"/>
    </source>
</evidence>
<dbReference type="Proteomes" id="UP000219467">
    <property type="component" value="Unassembled WGS sequence"/>
</dbReference>
<feature type="compositionally biased region" description="Basic and acidic residues" evidence="2">
    <location>
        <begin position="333"/>
        <end position="343"/>
    </location>
</feature>
<proteinExistence type="predicted"/>